<dbReference type="EMBL" id="JAGTXO010000004">
    <property type="protein sequence ID" value="KAG8468233.1"/>
    <property type="molecule type" value="Genomic_DNA"/>
</dbReference>
<proteinExistence type="predicted"/>
<evidence type="ECO:0000313" key="1">
    <source>
        <dbReference type="EMBL" id="KAG8468233.1"/>
    </source>
</evidence>
<sequence length="220" mass="25484">MDIVPVKFNISEQEYAQSKGTVRDMLHEKGFRPSAEQQFRSRSRKHEPRVYRLEERLGERHVVQMPLSGESRARSRTTAEEEADAIRQRVADKVEVIARETRALYQQRLDKVLVNGIFDEKTNYTRMQSMYKSALLERINWQQLEREATSEIRAGRPLQGVASMTPVGNLGAKLDRLLQNKAAHGLEPPTQQRIIKRQSFAQVDRLEREGERKGEDARVD</sequence>
<reference evidence="1" key="1">
    <citation type="submission" date="2021-05" db="EMBL/GenBank/DDBJ databases">
        <title>The genome of the haptophyte Pavlova lutheri (Diacronema luteri, Pavlovales) - a model for lipid biosynthesis in eukaryotic algae.</title>
        <authorList>
            <person name="Hulatt C.J."/>
            <person name="Posewitz M.C."/>
        </authorList>
    </citation>
    <scope>NUCLEOTIDE SEQUENCE</scope>
    <source>
        <strain evidence="1">NIVA-4/92</strain>
    </source>
</reference>
<name>A0A8J6CHY1_DIALT</name>
<organism evidence="1 2">
    <name type="scientific">Diacronema lutheri</name>
    <name type="common">Unicellular marine alga</name>
    <name type="synonym">Monochrysis lutheri</name>
    <dbReference type="NCBI Taxonomy" id="2081491"/>
    <lineage>
        <taxon>Eukaryota</taxon>
        <taxon>Haptista</taxon>
        <taxon>Haptophyta</taxon>
        <taxon>Pavlovophyceae</taxon>
        <taxon>Pavlovales</taxon>
        <taxon>Pavlovaceae</taxon>
        <taxon>Diacronema</taxon>
    </lineage>
</organism>
<gene>
    <name evidence="1" type="ORF">KFE25_013316</name>
</gene>
<dbReference type="Proteomes" id="UP000751190">
    <property type="component" value="Unassembled WGS sequence"/>
</dbReference>
<comment type="caution">
    <text evidence="1">The sequence shown here is derived from an EMBL/GenBank/DDBJ whole genome shotgun (WGS) entry which is preliminary data.</text>
</comment>
<evidence type="ECO:0000313" key="2">
    <source>
        <dbReference type="Proteomes" id="UP000751190"/>
    </source>
</evidence>
<accession>A0A8J6CHY1</accession>
<protein>
    <submittedName>
        <fullName evidence="1">Uncharacterized protein</fullName>
    </submittedName>
</protein>
<keyword evidence="2" id="KW-1185">Reference proteome</keyword>
<dbReference type="AlphaFoldDB" id="A0A8J6CHY1"/>